<evidence type="ECO:0000313" key="1">
    <source>
        <dbReference type="EMBL" id="ESR22881.1"/>
    </source>
</evidence>
<protein>
    <recommendedName>
        <fullName evidence="3">DUF3144 domain-containing protein</fullName>
    </recommendedName>
</protein>
<dbReference type="EMBL" id="AWXZ01000040">
    <property type="protein sequence ID" value="ESR22881.1"/>
    <property type="molecule type" value="Genomic_DNA"/>
</dbReference>
<organism evidence="1 2">
    <name type="scientific">Lutibaculum baratangense AMV1</name>
    <dbReference type="NCBI Taxonomy" id="631454"/>
    <lineage>
        <taxon>Bacteria</taxon>
        <taxon>Pseudomonadati</taxon>
        <taxon>Pseudomonadota</taxon>
        <taxon>Alphaproteobacteria</taxon>
        <taxon>Hyphomicrobiales</taxon>
        <taxon>Tepidamorphaceae</taxon>
        <taxon>Lutibaculum</taxon>
    </lineage>
</organism>
<dbReference type="AlphaFoldDB" id="V4R9P7"/>
<gene>
    <name evidence="1" type="ORF">N177_4018</name>
</gene>
<keyword evidence="2" id="KW-1185">Reference proteome</keyword>
<dbReference type="OrthoDB" id="7858435at2"/>
<sequence>MNRTERRAARKEGELDTKAFLDVANKFIDLANRQNQAVNATDLHMAFVYASTRYSAYVAKAILEVDNHEDFVQHMVKQYTEMLRQHLADDGLSTPANRS</sequence>
<dbReference type="InterPro" id="IPR021490">
    <property type="entry name" value="DUF3144"/>
</dbReference>
<dbReference type="Gene3D" id="1.10.287.3020">
    <property type="match status" value="1"/>
</dbReference>
<dbReference type="eggNOG" id="ENOG502ZEZX">
    <property type="taxonomic scope" value="Bacteria"/>
</dbReference>
<proteinExistence type="predicted"/>
<dbReference type="Proteomes" id="UP000017819">
    <property type="component" value="Unassembled WGS sequence"/>
</dbReference>
<dbReference type="Pfam" id="PF11342">
    <property type="entry name" value="DUF3144"/>
    <property type="match status" value="1"/>
</dbReference>
<name>V4R9P7_9HYPH</name>
<accession>V4R9P7</accession>
<dbReference type="STRING" id="631454.N177_4018"/>
<dbReference type="RefSeq" id="WP_023434127.1">
    <property type="nucleotide sequence ID" value="NZ_AWXZ01000040.1"/>
</dbReference>
<evidence type="ECO:0008006" key="3">
    <source>
        <dbReference type="Google" id="ProtNLM"/>
    </source>
</evidence>
<reference evidence="1 2" key="1">
    <citation type="journal article" date="2014" name="Genome Announc.">
        <title>Draft Genome Sequence of Lutibaculum baratangense Strain AMV1T, Isolated from a Mud Volcano in Andamans, India.</title>
        <authorList>
            <person name="Singh A."/>
            <person name="Sreenivas A."/>
            <person name="Sathyanarayana Reddy G."/>
            <person name="Pinnaka A.K."/>
            <person name="Shivaji S."/>
        </authorList>
    </citation>
    <scope>NUCLEOTIDE SEQUENCE [LARGE SCALE GENOMIC DNA]</scope>
    <source>
        <strain evidence="1 2">AMV1</strain>
    </source>
</reference>
<evidence type="ECO:0000313" key="2">
    <source>
        <dbReference type="Proteomes" id="UP000017819"/>
    </source>
</evidence>
<comment type="caution">
    <text evidence="1">The sequence shown here is derived from an EMBL/GenBank/DDBJ whole genome shotgun (WGS) entry which is preliminary data.</text>
</comment>